<keyword evidence="10" id="KW-0206">Cytoskeleton</keyword>
<feature type="compositionally biased region" description="Basic and acidic residues" evidence="13">
    <location>
        <begin position="121"/>
        <end position="133"/>
    </location>
</feature>
<evidence type="ECO:0000256" key="8">
    <source>
        <dbReference type="ARBA" id="ARBA00022776"/>
    </source>
</evidence>
<dbReference type="Gene3D" id="6.10.250.1400">
    <property type="match status" value="1"/>
</dbReference>
<dbReference type="CDD" id="cd12957">
    <property type="entry name" value="SKA3_N"/>
    <property type="match status" value="1"/>
</dbReference>
<feature type="region of interest" description="Disordered" evidence="13">
    <location>
        <begin position="276"/>
        <end position="303"/>
    </location>
</feature>
<dbReference type="GO" id="GO:0051301">
    <property type="term" value="P:cell division"/>
    <property type="evidence" value="ECO:0007669"/>
    <property type="project" value="UniProtKB-KW"/>
</dbReference>
<organism evidence="14 15">
    <name type="scientific">Anolis carolinensis</name>
    <name type="common">Green anole</name>
    <name type="synonym">American chameleon</name>
    <dbReference type="NCBI Taxonomy" id="28377"/>
    <lineage>
        <taxon>Eukaryota</taxon>
        <taxon>Metazoa</taxon>
        <taxon>Chordata</taxon>
        <taxon>Craniata</taxon>
        <taxon>Vertebrata</taxon>
        <taxon>Euteleostomi</taxon>
        <taxon>Lepidosauria</taxon>
        <taxon>Squamata</taxon>
        <taxon>Bifurcata</taxon>
        <taxon>Unidentata</taxon>
        <taxon>Episquamata</taxon>
        <taxon>Toxicofera</taxon>
        <taxon>Iguania</taxon>
        <taxon>Dactyloidae</taxon>
        <taxon>Anolis</taxon>
    </lineage>
</organism>
<proteinExistence type="inferred from homology"/>
<evidence type="ECO:0000256" key="10">
    <source>
        <dbReference type="ARBA" id="ARBA00023212"/>
    </source>
</evidence>
<keyword evidence="5" id="KW-0963">Cytoplasm</keyword>
<dbReference type="GO" id="GO:0000278">
    <property type="term" value="P:mitotic cell cycle"/>
    <property type="evidence" value="ECO:0000318"/>
    <property type="project" value="GO_Central"/>
</dbReference>
<comment type="subcellular location">
    <subcellularLocation>
        <location evidence="2">Chromosome</location>
        <location evidence="2">Centromere</location>
        <location evidence="2">Kinetochore</location>
    </subcellularLocation>
    <subcellularLocation>
        <location evidence="1">Cytoplasm</location>
        <location evidence="1">Cytoskeleton</location>
        <location evidence="1">Spindle</location>
    </subcellularLocation>
</comment>
<dbReference type="GeneID" id="100561363"/>
<feature type="compositionally biased region" description="Polar residues" evidence="13">
    <location>
        <begin position="138"/>
        <end position="148"/>
    </location>
</feature>
<accession>A0A803TXM6</accession>
<reference evidence="14 15" key="1">
    <citation type="submission" date="2009-12" db="EMBL/GenBank/DDBJ databases">
        <title>The Genome Sequence of Anolis carolinensis (Green Anole Lizard).</title>
        <authorList>
            <consortium name="The Genome Sequencing Platform"/>
            <person name="Di Palma F."/>
            <person name="Alfoldi J."/>
            <person name="Heiman D."/>
            <person name="Young S."/>
            <person name="Grabherr M."/>
            <person name="Johnson J."/>
            <person name="Lander E.S."/>
            <person name="Lindblad-Toh K."/>
        </authorList>
    </citation>
    <scope>NUCLEOTIDE SEQUENCE [LARGE SCALE GENOMIC DNA]</scope>
    <source>
        <strain evidence="14 15">JBL SC #1</strain>
    </source>
</reference>
<evidence type="ECO:0000256" key="9">
    <source>
        <dbReference type="ARBA" id="ARBA00022838"/>
    </source>
</evidence>
<evidence type="ECO:0000256" key="5">
    <source>
        <dbReference type="ARBA" id="ARBA00022490"/>
    </source>
</evidence>
<reference evidence="14" key="2">
    <citation type="submission" date="2025-08" db="UniProtKB">
        <authorList>
            <consortium name="Ensembl"/>
        </authorList>
    </citation>
    <scope>IDENTIFICATION</scope>
</reference>
<comment type="similarity">
    <text evidence="3">Belongs to the SKA3 family.</text>
</comment>
<dbReference type="InParanoid" id="A0A803TXM6"/>
<evidence type="ECO:0000256" key="2">
    <source>
        <dbReference type="ARBA" id="ARBA00004629"/>
    </source>
</evidence>
<evidence type="ECO:0000256" key="7">
    <source>
        <dbReference type="ARBA" id="ARBA00022701"/>
    </source>
</evidence>
<dbReference type="Ensembl" id="ENSACAT00000045252.1">
    <property type="protein sequence ID" value="ENSACAP00000039966.1"/>
    <property type="gene ID" value="ENSACAG00000044823.1"/>
</dbReference>
<dbReference type="CTD" id="221150"/>
<dbReference type="GO" id="GO:0000776">
    <property type="term" value="C:kinetochore"/>
    <property type="evidence" value="ECO:0000318"/>
    <property type="project" value="GO_Central"/>
</dbReference>
<evidence type="ECO:0000313" key="15">
    <source>
        <dbReference type="Proteomes" id="UP000001646"/>
    </source>
</evidence>
<reference evidence="14" key="3">
    <citation type="submission" date="2025-09" db="UniProtKB">
        <authorList>
            <consortium name="Ensembl"/>
        </authorList>
    </citation>
    <scope>IDENTIFICATION</scope>
</reference>
<name>A0A803TXM6_ANOCA</name>
<feature type="compositionally biased region" description="Polar residues" evidence="13">
    <location>
        <begin position="165"/>
        <end position="174"/>
    </location>
</feature>
<dbReference type="Proteomes" id="UP000001646">
    <property type="component" value="Chromosome 3"/>
</dbReference>
<feature type="compositionally biased region" description="Basic and acidic residues" evidence="13">
    <location>
        <begin position="178"/>
        <end position="187"/>
    </location>
</feature>
<protein>
    <submittedName>
        <fullName evidence="14">Spindle and kinetochore associated complex subunit 3</fullName>
    </submittedName>
</protein>
<keyword evidence="8" id="KW-0498">Mitosis</keyword>
<dbReference type="OrthoDB" id="5987638at2759"/>
<dbReference type="InterPro" id="IPR033341">
    <property type="entry name" value="SKA3"/>
</dbReference>
<feature type="region of interest" description="Disordered" evidence="13">
    <location>
        <begin position="121"/>
        <end position="148"/>
    </location>
</feature>
<keyword evidence="12" id="KW-0137">Centromere</keyword>
<evidence type="ECO:0000256" key="6">
    <source>
        <dbReference type="ARBA" id="ARBA00022618"/>
    </source>
</evidence>
<keyword evidence="7" id="KW-0493">Microtubule</keyword>
<sequence length="417" mass="46320">MDVTSNFFDKLRTIALTLERESKHLKQGFHGNDTEFEDDSPMTYLHEMYSDIRTLKSEADNILQKSSSERDTAYDFLKASKVLMKRNAGDLEEIRQLIQKYGYKPPAPKDTAMGNETEIHSRTTTTDHMEPKDLGYSGKSSGPVSPLQIPQLSDFGLSKYALPSTSSTMCTQPQVRVPKKESRRDNNKCLSPKAENFHIRGRDLCVNDVCETTGFIDDQTIFLLNNAKHIRQANKLSGSAEVSTPSKNKTICDDDYMASPASPQFCTPGVKIPRRKNAAVSKSPTTSDVSDRGSGNSLADSQSLQTEAEQIYVTAVSSKKDLAKGADVPVLYSNECLKCEEKLRPPVLSDYINLLGSPPPPPEISVIPNNISQILSKYNPNREVPRYLEETKKQIASQVEISPVLGIGNKENWKYSG</sequence>
<evidence type="ECO:0000313" key="14">
    <source>
        <dbReference type="Ensembl" id="ENSACAP00000039966.1"/>
    </source>
</evidence>
<evidence type="ECO:0000256" key="3">
    <source>
        <dbReference type="ARBA" id="ARBA00007716"/>
    </source>
</evidence>
<dbReference type="KEGG" id="acs:100561363"/>
<evidence type="ECO:0000256" key="12">
    <source>
        <dbReference type="ARBA" id="ARBA00023328"/>
    </source>
</evidence>
<dbReference type="GO" id="GO:0005876">
    <property type="term" value="C:spindle microtubule"/>
    <property type="evidence" value="ECO:0000318"/>
    <property type="project" value="GO_Central"/>
</dbReference>
<evidence type="ECO:0000256" key="11">
    <source>
        <dbReference type="ARBA" id="ARBA00023306"/>
    </source>
</evidence>
<feature type="compositionally biased region" description="Polar residues" evidence="13">
    <location>
        <begin position="280"/>
        <end position="303"/>
    </location>
</feature>
<keyword evidence="11" id="KW-0131">Cell cycle</keyword>
<keyword evidence="15" id="KW-1185">Reference proteome</keyword>
<dbReference type="PANTHER" id="PTHR48118">
    <property type="entry name" value="SPINDLE AND KINETOCHORE-ASSOCIATED PROTEIN 3"/>
    <property type="match status" value="1"/>
</dbReference>
<dbReference type="GO" id="GO:0007059">
    <property type="term" value="P:chromosome segregation"/>
    <property type="evidence" value="ECO:0000318"/>
    <property type="project" value="GO_Central"/>
</dbReference>
<dbReference type="AlphaFoldDB" id="A0A803TXM6"/>
<evidence type="ECO:0000256" key="4">
    <source>
        <dbReference type="ARBA" id="ARBA00022454"/>
    </source>
</evidence>
<dbReference type="PANTHER" id="PTHR48118:SF1">
    <property type="entry name" value="SPINDLE AND KINETOCHORE-ASSOCIATED PROTEIN 3"/>
    <property type="match status" value="1"/>
</dbReference>
<dbReference type="GeneTree" id="ENSGT00500000045005"/>
<gene>
    <name evidence="14" type="primary">SKA3</name>
</gene>
<feature type="region of interest" description="Disordered" evidence="13">
    <location>
        <begin position="165"/>
        <end position="187"/>
    </location>
</feature>
<keyword evidence="9" id="KW-0995">Kinetochore</keyword>
<evidence type="ECO:0000256" key="13">
    <source>
        <dbReference type="SAM" id="MobiDB-lite"/>
    </source>
</evidence>
<dbReference type="GO" id="GO:0000940">
    <property type="term" value="C:outer kinetochore"/>
    <property type="evidence" value="ECO:0000318"/>
    <property type="project" value="GO_Central"/>
</dbReference>
<keyword evidence="4" id="KW-0158">Chromosome</keyword>
<keyword evidence="6" id="KW-0132">Cell division</keyword>
<evidence type="ECO:0000256" key="1">
    <source>
        <dbReference type="ARBA" id="ARBA00004186"/>
    </source>
</evidence>